<organism evidence="2">
    <name type="scientific">marine metagenome</name>
    <dbReference type="NCBI Taxonomy" id="408172"/>
    <lineage>
        <taxon>unclassified sequences</taxon>
        <taxon>metagenomes</taxon>
        <taxon>ecological metagenomes</taxon>
    </lineage>
</organism>
<feature type="transmembrane region" description="Helical" evidence="1">
    <location>
        <begin position="20"/>
        <end position="42"/>
    </location>
</feature>
<evidence type="ECO:0000256" key="1">
    <source>
        <dbReference type="SAM" id="Phobius"/>
    </source>
</evidence>
<evidence type="ECO:0000313" key="2">
    <source>
        <dbReference type="EMBL" id="SVA79711.1"/>
    </source>
</evidence>
<keyword evidence="1" id="KW-1133">Transmembrane helix</keyword>
<dbReference type="EMBL" id="UINC01018898">
    <property type="protein sequence ID" value="SVA79711.1"/>
    <property type="molecule type" value="Genomic_DNA"/>
</dbReference>
<dbReference type="AlphaFoldDB" id="A0A381YSV3"/>
<sequence length="46" mass="4783">MFRPPVPGSSTPPARRWGWTAGPLLILSVQLGLFGAPLGVVINGVV</sequence>
<reference evidence="2" key="1">
    <citation type="submission" date="2018-05" db="EMBL/GenBank/DDBJ databases">
        <authorList>
            <person name="Lanie J.A."/>
            <person name="Ng W.-L."/>
            <person name="Kazmierczak K.M."/>
            <person name="Andrzejewski T.M."/>
            <person name="Davidsen T.M."/>
            <person name="Wayne K.J."/>
            <person name="Tettelin H."/>
            <person name="Glass J.I."/>
            <person name="Rusch D."/>
            <person name="Podicherti R."/>
            <person name="Tsui H.-C.T."/>
            <person name="Winkler M.E."/>
        </authorList>
    </citation>
    <scope>NUCLEOTIDE SEQUENCE</scope>
</reference>
<gene>
    <name evidence="2" type="ORF">METZ01_LOCUS132565</name>
</gene>
<keyword evidence="1" id="KW-0472">Membrane</keyword>
<accession>A0A381YSV3</accession>
<feature type="non-terminal residue" evidence="2">
    <location>
        <position position="46"/>
    </location>
</feature>
<keyword evidence="1" id="KW-0812">Transmembrane</keyword>
<name>A0A381YSV3_9ZZZZ</name>
<protein>
    <submittedName>
        <fullName evidence="2">Uncharacterized protein</fullName>
    </submittedName>
</protein>
<proteinExistence type="predicted"/>